<accession>A0A835XW22</accession>
<feature type="region of interest" description="Disordered" evidence="1">
    <location>
        <begin position="331"/>
        <end position="350"/>
    </location>
</feature>
<evidence type="ECO:0000313" key="2">
    <source>
        <dbReference type="EMBL" id="KAG2492182.1"/>
    </source>
</evidence>
<feature type="compositionally biased region" description="Polar residues" evidence="1">
    <location>
        <begin position="333"/>
        <end position="344"/>
    </location>
</feature>
<gene>
    <name evidence="2" type="ORF">HYH03_009430</name>
</gene>
<reference evidence="2" key="1">
    <citation type="journal article" date="2020" name="bioRxiv">
        <title>Comparative genomics of Chlamydomonas.</title>
        <authorList>
            <person name="Craig R.J."/>
            <person name="Hasan A.R."/>
            <person name="Ness R.W."/>
            <person name="Keightley P.D."/>
        </authorList>
    </citation>
    <scope>NUCLEOTIDE SEQUENCE</scope>
    <source>
        <strain evidence="2">CCAP 11/70</strain>
    </source>
</reference>
<organism evidence="2 3">
    <name type="scientific">Edaphochlamys debaryana</name>
    <dbReference type="NCBI Taxonomy" id="47281"/>
    <lineage>
        <taxon>Eukaryota</taxon>
        <taxon>Viridiplantae</taxon>
        <taxon>Chlorophyta</taxon>
        <taxon>core chlorophytes</taxon>
        <taxon>Chlorophyceae</taxon>
        <taxon>CS clade</taxon>
        <taxon>Chlamydomonadales</taxon>
        <taxon>Chlamydomonadales incertae sedis</taxon>
        <taxon>Edaphochlamys</taxon>
    </lineage>
</organism>
<protein>
    <submittedName>
        <fullName evidence="2">Uncharacterized protein</fullName>
    </submittedName>
</protein>
<proteinExistence type="predicted"/>
<sequence length="350" mass="35771">MIATIARSQRALVGTSSQVTASAVRSRAGPVRAAAAHSLAWPLSSQPASAWVPPYLPELHITSKSSSQKRNNDAGPNDSASPTARTPAHGPSFVDSSDYGVAAQASALASGPVRAAAAQTFGYGHTHSHHLPTELLTGGSHTTPANACIAAHGCYRVVGPATLVKRGDVLVAHLLPGSRLDLLDAEGRATPAAFSSMSSMSSMSSAASMASMSMASLSPADSHDSVPIETSTAGPAAAPLGGAGLDSTVPSVSSLATRDECEAMWEELGAREVDECVLVASHVELNGSATSLDVVDNSLTDAVTHLNGHTYVSIRHLPDGAIIDLPPDAQLSHPVNVTPPQQRKPQPCGV</sequence>
<evidence type="ECO:0000313" key="3">
    <source>
        <dbReference type="Proteomes" id="UP000612055"/>
    </source>
</evidence>
<comment type="caution">
    <text evidence="2">The sequence shown here is derived from an EMBL/GenBank/DDBJ whole genome shotgun (WGS) entry which is preliminary data.</text>
</comment>
<dbReference type="EMBL" id="JAEHOE010000046">
    <property type="protein sequence ID" value="KAG2492182.1"/>
    <property type="molecule type" value="Genomic_DNA"/>
</dbReference>
<dbReference type="AlphaFoldDB" id="A0A835XW22"/>
<feature type="region of interest" description="Disordered" evidence="1">
    <location>
        <begin position="218"/>
        <end position="251"/>
    </location>
</feature>
<name>A0A835XW22_9CHLO</name>
<keyword evidence="3" id="KW-1185">Reference proteome</keyword>
<dbReference type="OrthoDB" id="542465at2759"/>
<evidence type="ECO:0000256" key="1">
    <source>
        <dbReference type="SAM" id="MobiDB-lite"/>
    </source>
</evidence>
<feature type="region of interest" description="Disordered" evidence="1">
    <location>
        <begin position="64"/>
        <end position="95"/>
    </location>
</feature>
<dbReference type="Proteomes" id="UP000612055">
    <property type="component" value="Unassembled WGS sequence"/>
</dbReference>